<evidence type="ECO:0000259" key="3">
    <source>
        <dbReference type="Pfam" id="PF25906"/>
    </source>
</evidence>
<dbReference type="Gene3D" id="1.10.10.2840">
    <property type="entry name" value="PucR C-terminal helix-turn-helix domain"/>
    <property type="match status" value="1"/>
</dbReference>
<evidence type="ECO:0000313" key="4">
    <source>
        <dbReference type="EMBL" id="GGU57395.1"/>
    </source>
</evidence>
<accession>A0ABQ2UY51</accession>
<reference evidence="5" key="1">
    <citation type="journal article" date="2019" name="Int. J. Syst. Evol. Microbiol.">
        <title>The Global Catalogue of Microorganisms (GCM) 10K type strain sequencing project: providing services to taxonomists for standard genome sequencing and annotation.</title>
        <authorList>
            <consortium name="The Broad Institute Genomics Platform"/>
            <consortium name="The Broad Institute Genome Sequencing Center for Infectious Disease"/>
            <person name="Wu L."/>
            <person name="Ma J."/>
        </authorList>
    </citation>
    <scope>NUCLEOTIDE SEQUENCE [LARGE SCALE GENOMIC DNA]</scope>
    <source>
        <strain evidence="5">JCM 3399</strain>
    </source>
</reference>
<dbReference type="InterPro" id="IPR025736">
    <property type="entry name" value="PucR_C-HTH_dom"/>
</dbReference>
<evidence type="ECO:0000256" key="1">
    <source>
        <dbReference type="SAM" id="MobiDB-lite"/>
    </source>
</evidence>
<evidence type="ECO:0000313" key="5">
    <source>
        <dbReference type="Proteomes" id="UP000654471"/>
    </source>
</evidence>
<evidence type="ECO:0008006" key="6">
    <source>
        <dbReference type="Google" id="ProtNLM"/>
    </source>
</evidence>
<organism evidence="4 5">
    <name type="scientific">Streptomyces albospinus</name>
    <dbReference type="NCBI Taxonomy" id="285515"/>
    <lineage>
        <taxon>Bacteria</taxon>
        <taxon>Bacillati</taxon>
        <taxon>Actinomycetota</taxon>
        <taxon>Actinomycetes</taxon>
        <taxon>Kitasatosporales</taxon>
        <taxon>Streptomycetaceae</taxon>
        <taxon>Streptomyces</taxon>
    </lineage>
</organism>
<dbReference type="EMBL" id="BMRP01000006">
    <property type="protein sequence ID" value="GGU57395.1"/>
    <property type="molecule type" value="Genomic_DNA"/>
</dbReference>
<feature type="domain" description="PucR C-terminal helix-turn-helix" evidence="2">
    <location>
        <begin position="386"/>
        <end position="444"/>
    </location>
</feature>
<dbReference type="Proteomes" id="UP000654471">
    <property type="component" value="Unassembled WGS sequence"/>
</dbReference>
<evidence type="ECO:0000259" key="2">
    <source>
        <dbReference type="Pfam" id="PF13556"/>
    </source>
</evidence>
<sequence length="452" mass="49696">MVTAVRSAWREVPPYQVRRFAALAMEEVPALAQDILREIRREYPQLPLVHDEFGEPRALVGIRQSLEHFVAHMTVGLDRPHVHPRVFQEFGRGEGMQGRSLDVLQAIYRLGVRLAWRRLAEIGQQVAIPAPAMYELAESGFEYLDGLVAESVRGFAEAAARQAGERLRLQRRLMEQLFAGAPPGTGIGRRYRGPGGGTPGHRPPAPAAGDPPPVSLPPPGSRHLPGRGNLHDQGHPHALLAECAARIGWPLPERVAVAVLLRPARDAVAPAVADGVLLDMECERPRMVVPEPDAPGRRELLARAAAGWSGAIGPAVPLTDAAKSLRWATAAVDLMERGLLPTGALLQCTEHTEALVLLPPEELIEDLTRRRLAPLERCGPTHGRRLAETLLAWLETRGGAPEVAARLGVHPQTVRYRLRQIRELWGTDVDDPDRRFELELVLRARRLRGELG</sequence>
<proteinExistence type="predicted"/>
<comment type="caution">
    <text evidence="4">The sequence shown here is derived from an EMBL/GenBank/DDBJ whole genome shotgun (WGS) entry which is preliminary data.</text>
</comment>
<dbReference type="InterPro" id="IPR042070">
    <property type="entry name" value="PucR_C-HTH_sf"/>
</dbReference>
<feature type="compositionally biased region" description="Gly residues" evidence="1">
    <location>
        <begin position="183"/>
        <end position="199"/>
    </location>
</feature>
<feature type="region of interest" description="Disordered" evidence="1">
    <location>
        <begin position="180"/>
        <end position="233"/>
    </location>
</feature>
<dbReference type="Pfam" id="PF25906">
    <property type="entry name" value="PucR-like_N"/>
    <property type="match status" value="1"/>
</dbReference>
<gene>
    <name evidence="4" type="ORF">GCM10010211_22740</name>
</gene>
<protein>
    <recommendedName>
        <fullName evidence="6">Regulatory protein</fullName>
    </recommendedName>
</protein>
<dbReference type="InterPro" id="IPR051448">
    <property type="entry name" value="CdaR-like_regulators"/>
</dbReference>
<dbReference type="InterPro" id="IPR058663">
    <property type="entry name" value="PucR-like_N"/>
</dbReference>
<dbReference type="Pfam" id="PF13556">
    <property type="entry name" value="HTH_30"/>
    <property type="match status" value="1"/>
</dbReference>
<dbReference type="PANTHER" id="PTHR33744">
    <property type="entry name" value="CARBOHYDRATE DIACID REGULATOR"/>
    <property type="match status" value="1"/>
</dbReference>
<feature type="compositionally biased region" description="Pro residues" evidence="1">
    <location>
        <begin position="201"/>
        <end position="220"/>
    </location>
</feature>
<keyword evidence="5" id="KW-1185">Reference proteome</keyword>
<dbReference type="RefSeq" id="WP_189298994.1">
    <property type="nucleotide sequence ID" value="NZ_BMRP01000006.1"/>
</dbReference>
<name>A0ABQ2UY51_9ACTN</name>
<feature type="domain" description="PucR-like N-terminal" evidence="3">
    <location>
        <begin position="23"/>
        <end position="177"/>
    </location>
</feature>
<dbReference type="PANTHER" id="PTHR33744:SF1">
    <property type="entry name" value="DNA-BINDING TRANSCRIPTIONAL ACTIVATOR ADER"/>
    <property type="match status" value="1"/>
</dbReference>